<sequence length="528" mass="59910">MTTSLPVPQSSPQIQAVQYVWNLPSRVMGAVIGASLLSLSAIAGSVYLRYGNSNLTQIPLKTQTVTGSNRVGENISFYPAQDSLYHIQFEISHKGKSIPIQLQNIDIKLMIPQIPDIIRGNPELTQWFLTEREFNQQQVIFPAGSPEINIPHRFMGYRSEDISIALTNSALGAGFWELAIFAQTPDGEQQIYQGSFNFPKGAYSRLISQLNDISYWHYAPSLENWPGFEFYRGMPFNLEALRTVKRQYLIHTQDRISTTDYPQIAQLQSASAKTIESPLADEELLELELIFKSESGKIRKLIVSGLDWHNIPQLSIDDYDRGLYIPLGFAPPFKQNYEQLKQNPPQKSPLFSVMLDGYNLVMNYRQDIGINGFAIHRDLQNPHKLHFYLMSDEQTTWVSHSVLDLTQWVLIEHPEPEAMSAVKTFAPLPFMALSKLNLNQKVYTQLDQAWQTNPPFNQQLTYRVFVNSEGVISGYSPGSPEAENWVNVTPLSDLDSVSDAKEQGLDSFRVVFTPRGGIEVSPWWGWNE</sequence>
<dbReference type="Proteomes" id="UP001235303">
    <property type="component" value="Unassembled WGS sequence"/>
</dbReference>
<evidence type="ECO:0000313" key="2">
    <source>
        <dbReference type="Proteomes" id="UP001235303"/>
    </source>
</evidence>
<organism evidence="1 2">
    <name type="scientific">Roseofilum acuticapitatum BLCC-M154</name>
    <dbReference type="NCBI Taxonomy" id="3022444"/>
    <lineage>
        <taxon>Bacteria</taxon>
        <taxon>Bacillati</taxon>
        <taxon>Cyanobacteriota</taxon>
        <taxon>Cyanophyceae</taxon>
        <taxon>Desertifilales</taxon>
        <taxon>Desertifilaceae</taxon>
        <taxon>Roseofilum</taxon>
        <taxon>Roseofilum acuticapitatum</taxon>
    </lineage>
</organism>
<evidence type="ECO:0000313" key="1">
    <source>
        <dbReference type="EMBL" id="MDJ1170184.1"/>
    </source>
</evidence>
<comment type="caution">
    <text evidence="1">The sequence shown here is derived from an EMBL/GenBank/DDBJ whole genome shotgun (WGS) entry which is preliminary data.</text>
</comment>
<proteinExistence type="predicted"/>
<dbReference type="RefSeq" id="WP_283753941.1">
    <property type="nucleotide sequence ID" value="NZ_JAQOSP010000082.1"/>
</dbReference>
<reference evidence="1 2" key="1">
    <citation type="submission" date="2023-01" db="EMBL/GenBank/DDBJ databases">
        <title>Novel diversity within Roseofilum (Cyanobacteria; Desertifilaceae) from marine benthic mats with descriptions of four novel species.</title>
        <authorList>
            <person name="Wang Y."/>
            <person name="Berthold D.E."/>
            <person name="Hu J."/>
            <person name="Lefler F.W."/>
            <person name="Laughinghouse H.D. IV."/>
        </authorList>
    </citation>
    <scope>NUCLEOTIDE SEQUENCE [LARGE SCALE GENOMIC DNA]</scope>
    <source>
        <strain evidence="1 2">BLCC-M154</strain>
    </source>
</reference>
<name>A0ABT7ATG5_9CYAN</name>
<gene>
    <name evidence="1" type="ORF">PMG71_12160</name>
</gene>
<accession>A0ABT7ATG5</accession>
<keyword evidence="2" id="KW-1185">Reference proteome</keyword>
<protein>
    <submittedName>
        <fullName evidence="1">Uncharacterized protein</fullName>
    </submittedName>
</protein>
<dbReference type="EMBL" id="JAQOSP010000082">
    <property type="protein sequence ID" value="MDJ1170184.1"/>
    <property type="molecule type" value="Genomic_DNA"/>
</dbReference>